<dbReference type="Gene3D" id="2.60.120.620">
    <property type="entry name" value="q2cbj1_9rhob like domain"/>
    <property type="match status" value="1"/>
</dbReference>
<gene>
    <name evidence="1" type="ORF">PGO_102740</name>
</gene>
<dbReference type="InterPro" id="IPR051961">
    <property type="entry name" value="Fungal_Metabolite_Diox"/>
</dbReference>
<dbReference type="Proteomes" id="UP000195521">
    <property type="component" value="Unassembled WGS sequence"/>
</dbReference>
<dbReference type="OMA" id="YRHCSEN"/>
<dbReference type="AlphaFoldDB" id="A0A1Y1JG82"/>
<evidence type="ECO:0000313" key="2">
    <source>
        <dbReference type="Proteomes" id="UP000195521"/>
    </source>
</evidence>
<dbReference type="EMBL" id="BDQF01000011">
    <property type="protein sequence ID" value="GAW81516.1"/>
    <property type="molecule type" value="Genomic_DNA"/>
</dbReference>
<organism evidence="1 2">
    <name type="scientific">Plasmodium gonderi</name>
    <dbReference type="NCBI Taxonomy" id="77519"/>
    <lineage>
        <taxon>Eukaryota</taxon>
        <taxon>Sar</taxon>
        <taxon>Alveolata</taxon>
        <taxon>Apicomplexa</taxon>
        <taxon>Aconoidasida</taxon>
        <taxon>Haemosporida</taxon>
        <taxon>Plasmodiidae</taxon>
        <taxon>Plasmodium</taxon>
        <taxon>Plasmodium (Plasmodium)</taxon>
    </lineage>
</organism>
<name>A0A1Y1JG82_PLAGO</name>
<reference evidence="2" key="1">
    <citation type="submission" date="2017-04" db="EMBL/GenBank/DDBJ databases">
        <title>Plasmodium gonderi genome.</title>
        <authorList>
            <person name="Arisue N."/>
            <person name="Honma H."/>
            <person name="Kawai S."/>
            <person name="Tougan T."/>
            <person name="Tanabe K."/>
            <person name="Horii T."/>
        </authorList>
    </citation>
    <scope>NUCLEOTIDE SEQUENCE [LARGE SCALE GENOMIC DNA]</scope>
    <source>
        <strain evidence="2">ATCC 30045</strain>
    </source>
</reference>
<keyword evidence="2" id="KW-1185">Reference proteome</keyword>
<dbReference type="PANTHER" id="PTHR37563">
    <property type="entry name" value="PHYTANOYL-COA DIOXYGENASE FAMILY PROTEIN (AFU_ORTHOLOGUE AFUA_2G03330)"/>
    <property type="match status" value="1"/>
</dbReference>
<proteinExistence type="predicted"/>
<evidence type="ECO:0000313" key="1">
    <source>
        <dbReference type="EMBL" id="GAW81516.1"/>
    </source>
</evidence>
<dbReference type="OrthoDB" id="420046at2759"/>
<dbReference type="PANTHER" id="PTHR37563:SF2">
    <property type="entry name" value="PHYTANOYL-COA DIOXYGENASE FAMILY PROTEIN (AFU_ORTHOLOGUE AFUA_2G03330)"/>
    <property type="match status" value="1"/>
</dbReference>
<accession>A0A1Y1JG82</accession>
<sequence length="559" mass="66631">MIKRGKTLRTKFEYKYLFYTLSCVSINIGICNEYIKRKREKYKDEEHKIYFHLTEKNFEYIDKKKYERRIEKICKNFNLPLVTISRAANNYYPIDYHLQYLNDLFEKKKKKIFKSFIENEKKTNLTIEKQIDALIEDLIKHVEEEFAVEETDLECSPSSLFLRNLDWSYLKEFIWERKKVKTKSVGEFLDTFIDELYVYVYIYLLCNYHRNNFFDFVKKRRSYRHCSENVGKDIGLELNSYLGINKKEAISDSKEMDAADGTTIVEPVIEPVNYVLNIDTLREIQKSLSTYGVVVLKNFLKKEDIEKIKKELFLDKKEINNISSLLMHKDNNIFCIRPTRGRQYCILRNSKVSDLFTNIQQYWMNIIYSYLPIGGYVNVYDLFHKNVIFKLKDFKDISMKIEQNDKLFLSELQLVNNEPLSEIQSHHVDNGLSGISVILPLNKINDDSGNFEFFLGTHLFSSVKIKKKKKIHNFKKFMEVYYKTGSSFIPDINPQDIIIYDSKILHRGLSNNLWVKNSSLIYRYDYKKYPPPGQDFIDICSYNFIGKCISFFNFLTKYF</sequence>
<dbReference type="GeneID" id="39748239"/>
<dbReference type="RefSeq" id="XP_028544105.1">
    <property type="nucleotide sequence ID" value="XM_028688304.1"/>
</dbReference>
<protein>
    <recommendedName>
        <fullName evidence="3">Phytanoyl-CoA dioxygenase</fullName>
    </recommendedName>
</protein>
<dbReference type="SUPFAM" id="SSF51197">
    <property type="entry name" value="Clavaminate synthase-like"/>
    <property type="match status" value="1"/>
</dbReference>
<evidence type="ECO:0008006" key="3">
    <source>
        <dbReference type="Google" id="ProtNLM"/>
    </source>
</evidence>
<comment type="caution">
    <text evidence="1">The sequence shown here is derived from an EMBL/GenBank/DDBJ whole genome shotgun (WGS) entry which is preliminary data.</text>
</comment>